<organism evidence="2 3">
    <name type="scientific">Ditylenchus destructor</name>
    <dbReference type="NCBI Taxonomy" id="166010"/>
    <lineage>
        <taxon>Eukaryota</taxon>
        <taxon>Metazoa</taxon>
        <taxon>Ecdysozoa</taxon>
        <taxon>Nematoda</taxon>
        <taxon>Chromadorea</taxon>
        <taxon>Rhabditida</taxon>
        <taxon>Tylenchina</taxon>
        <taxon>Tylenchomorpha</taxon>
        <taxon>Sphaerularioidea</taxon>
        <taxon>Anguinidae</taxon>
        <taxon>Anguininae</taxon>
        <taxon>Ditylenchus</taxon>
    </lineage>
</organism>
<sequence length="255" mass="29169">MASELNSLLYRLTIVLPNRNVQTAFMHPISKVLVQIVFVCIGLFFSIPTYTLFLNQEELVQFLANWKVLAVQRFNFNIVVPEGTDILAIDIRFLGSAKVVFASICVTEFVCFIIAFIILRMLRRNAHCFSKKTYKIHLHLTILLVVQLVSPILFIATPVCLSLICMFFAFPIPVVIGDILMLALSFYATANSLLTICFVTPYRRYTKALLQRIVCKSKKPIQPVERIYIARIFVLMNMSPAMKIRLRNRAKSNVN</sequence>
<dbReference type="Proteomes" id="UP001201812">
    <property type="component" value="Unassembled WGS sequence"/>
</dbReference>
<accession>A0AAD4QXQ9</accession>
<feature type="transmembrane region" description="Helical" evidence="1">
    <location>
        <begin position="99"/>
        <end position="119"/>
    </location>
</feature>
<proteinExistence type="predicted"/>
<evidence type="ECO:0000313" key="3">
    <source>
        <dbReference type="Proteomes" id="UP001201812"/>
    </source>
</evidence>
<reference evidence="2" key="1">
    <citation type="submission" date="2022-01" db="EMBL/GenBank/DDBJ databases">
        <title>Genome Sequence Resource for Two Populations of Ditylenchus destructor, the Migratory Endoparasitic Phytonematode.</title>
        <authorList>
            <person name="Zhang H."/>
            <person name="Lin R."/>
            <person name="Xie B."/>
        </authorList>
    </citation>
    <scope>NUCLEOTIDE SEQUENCE</scope>
    <source>
        <strain evidence="2">BazhouSP</strain>
    </source>
</reference>
<evidence type="ECO:0000256" key="1">
    <source>
        <dbReference type="SAM" id="Phobius"/>
    </source>
</evidence>
<gene>
    <name evidence="2" type="ORF">DdX_18881</name>
</gene>
<keyword evidence="1" id="KW-1133">Transmembrane helix</keyword>
<evidence type="ECO:0000313" key="2">
    <source>
        <dbReference type="EMBL" id="KAI1696731.1"/>
    </source>
</evidence>
<feature type="transmembrane region" description="Helical" evidence="1">
    <location>
        <begin position="32"/>
        <end position="53"/>
    </location>
</feature>
<dbReference type="Pfam" id="PF10318">
    <property type="entry name" value="7TM_GPCR_Srh"/>
    <property type="match status" value="1"/>
</dbReference>
<comment type="caution">
    <text evidence="2">The sequence shown here is derived from an EMBL/GenBank/DDBJ whole genome shotgun (WGS) entry which is preliminary data.</text>
</comment>
<dbReference type="PANTHER" id="PTHR22943">
    <property type="entry name" value="7-TRANSMEMBRANE DOMAIN RECEPTOR C.ELEGANS"/>
    <property type="match status" value="1"/>
</dbReference>
<name>A0AAD4QXQ9_9BILA</name>
<feature type="transmembrane region" description="Helical" evidence="1">
    <location>
        <begin position="179"/>
        <end position="202"/>
    </location>
</feature>
<keyword evidence="3" id="KW-1185">Reference proteome</keyword>
<dbReference type="PANTHER" id="PTHR22943:SF248">
    <property type="entry name" value="SEVEN TM RECEPTOR"/>
    <property type="match status" value="1"/>
</dbReference>
<keyword evidence="1" id="KW-0812">Transmembrane</keyword>
<dbReference type="AlphaFoldDB" id="A0AAD4QXQ9"/>
<protein>
    <submittedName>
        <fullName evidence="2">Serpentine type 7TM GPCR chemoreceptor srh domain-containing protein</fullName>
    </submittedName>
</protein>
<dbReference type="EMBL" id="JAKKPZ010000309">
    <property type="protein sequence ID" value="KAI1696731.1"/>
    <property type="molecule type" value="Genomic_DNA"/>
</dbReference>
<feature type="transmembrane region" description="Helical" evidence="1">
    <location>
        <begin position="140"/>
        <end position="173"/>
    </location>
</feature>
<keyword evidence="1" id="KW-0472">Membrane</keyword>
<dbReference type="InterPro" id="IPR019422">
    <property type="entry name" value="7TM_GPCR_serpentine_rcpt_Srh"/>
</dbReference>